<accession>A0A7Z0NC30</accession>
<keyword evidence="2" id="KW-1185">Reference proteome</keyword>
<reference evidence="1 2" key="1">
    <citation type="submission" date="2020-07" db="EMBL/GenBank/DDBJ databases">
        <title>Halomonas sp. QX-2 draft genome sequence.</title>
        <authorList>
            <person name="Qiu X."/>
        </authorList>
    </citation>
    <scope>NUCLEOTIDE SEQUENCE [LARGE SCALE GENOMIC DNA]</scope>
    <source>
        <strain evidence="1 2">QX-2</strain>
    </source>
</reference>
<name>A0A7Z0NC30_9GAMM</name>
<evidence type="ECO:0000313" key="2">
    <source>
        <dbReference type="Proteomes" id="UP000520876"/>
    </source>
</evidence>
<dbReference type="EMBL" id="JACCGK010000047">
    <property type="protein sequence ID" value="NYT75358.1"/>
    <property type="molecule type" value="Genomic_DNA"/>
</dbReference>
<dbReference type="Proteomes" id="UP000520876">
    <property type="component" value="Unassembled WGS sequence"/>
</dbReference>
<proteinExistence type="predicted"/>
<dbReference type="AlphaFoldDB" id="A0A7Z0NC30"/>
<sequence length="139" mass="15609">MIEIFFVGLTTAATLFAALSAWMSYRVSNSALNFQKNYAKNQQLIAQLNSTISKLRTVKYLISNTMSISDDQVGTIEPLFIEVRLDLLRLEEIGAFDYSSHRISKVTSLGEMIDEISSENTYLAEVINALEARIACIFK</sequence>
<dbReference type="RefSeq" id="WP_286902769.1">
    <property type="nucleotide sequence ID" value="NZ_CAXAZJ010000018.1"/>
</dbReference>
<comment type="caution">
    <text evidence="1">The sequence shown here is derived from an EMBL/GenBank/DDBJ whole genome shotgun (WGS) entry which is preliminary data.</text>
</comment>
<protein>
    <submittedName>
        <fullName evidence="1">Uncharacterized protein</fullName>
    </submittedName>
</protein>
<organism evidence="1 2">
    <name type="scientific">Vreelandella sedimenti</name>
    <dbReference type="NCBI Taxonomy" id="2729618"/>
    <lineage>
        <taxon>Bacteria</taxon>
        <taxon>Pseudomonadati</taxon>
        <taxon>Pseudomonadota</taxon>
        <taxon>Gammaproteobacteria</taxon>
        <taxon>Oceanospirillales</taxon>
        <taxon>Halomonadaceae</taxon>
        <taxon>Vreelandella</taxon>
    </lineage>
</organism>
<gene>
    <name evidence="1" type="ORF">HZU72_23580</name>
</gene>
<evidence type="ECO:0000313" key="1">
    <source>
        <dbReference type="EMBL" id="NYT75358.1"/>
    </source>
</evidence>